<comment type="caution">
    <text evidence="4">The sequence shown here is derived from an EMBL/GenBank/DDBJ whole genome shotgun (WGS) entry which is preliminary data.</text>
</comment>
<dbReference type="Gene3D" id="3.40.1390.10">
    <property type="entry name" value="MurE/MurF, N-terminal domain"/>
    <property type="match status" value="1"/>
</dbReference>
<evidence type="ECO:0000256" key="2">
    <source>
        <dbReference type="ARBA" id="ARBA00023306"/>
    </source>
</evidence>
<dbReference type="SUPFAM" id="SSF63418">
    <property type="entry name" value="MurE/MurF N-terminal domain"/>
    <property type="match status" value="1"/>
</dbReference>
<evidence type="ECO:0000256" key="1">
    <source>
        <dbReference type="ARBA" id="ARBA00022618"/>
    </source>
</evidence>
<dbReference type="InterPro" id="IPR035911">
    <property type="entry name" value="MurE/MurF_N"/>
</dbReference>
<reference evidence="5" key="1">
    <citation type="journal article" date="2019" name="Int. J. Syst. Evol. Microbiol.">
        <title>The Global Catalogue of Microorganisms (GCM) 10K type strain sequencing project: providing services to taxonomists for standard genome sequencing and annotation.</title>
        <authorList>
            <consortium name="The Broad Institute Genomics Platform"/>
            <consortium name="The Broad Institute Genome Sequencing Center for Infectious Disease"/>
            <person name="Wu L."/>
            <person name="Ma J."/>
        </authorList>
    </citation>
    <scope>NUCLEOTIDE SEQUENCE [LARGE SCALE GENOMIC DNA]</scope>
    <source>
        <strain evidence="5">JCM 12607</strain>
    </source>
</reference>
<proteinExistence type="predicted"/>
<keyword evidence="2" id="KW-0131">Cell cycle</keyword>
<keyword evidence="1" id="KW-0132">Cell division</keyword>
<feature type="region of interest" description="Disordered" evidence="3">
    <location>
        <begin position="17"/>
        <end position="59"/>
    </location>
</feature>
<dbReference type="EMBL" id="JBHTGL010000008">
    <property type="protein sequence ID" value="MFD0629362.1"/>
    <property type="molecule type" value="Genomic_DNA"/>
</dbReference>
<protein>
    <recommendedName>
        <fullName evidence="6">Mur ligase N-terminal catalytic domain-containing protein</fullName>
    </recommendedName>
</protein>
<name>A0ABW2X6W9_9ACTN</name>
<sequence>MAFAGEHVDGHDYAIQAGRAGAVAVPAPGPRRYRPSWSRTPRPRCRRSPPTSWHGCATG</sequence>
<accession>A0ABW2X6W9</accession>
<gene>
    <name evidence="4" type="ORF">ACFQ2K_48915</name>
</gene>
<evidence type="ECO:0000313" key="4">
    <source>
        <dbReference type="EMBL" id="MFD0629362.1"/>
    </source>
</evidence>
<dbReference type="Proteomes" id="UP001596915">
    <property type="component" value="Unassembled WGS sequence"/>
</dbReference>
<evidence type="ECO:0008006" key="6">
    <source>
        <dbReference type="Google" id="ProtNLM"/>
    </source>
</evidence>
<keyword evidence="5" id="KW-1185">Reference proteome</keyword>
<evidence type="ECO:0000313" key="5">
    <source>
        <dbReference type="Proteomes" id="UP001596915"/>
    </source>
</evidence>
<evidence type="ECO:0000256" key="3">
    <source>
        <dbReference type="SAM" id="MobiDB-lite"/>
    </source>
</evidence>
<feature type="compositionally biased region" description="Low complexity" evidence="3">
    <location>
        <begin position="17"/>
        <end position="26"/>
    </location>
</feature>
<organism evidence="4 5">
    <name type="scientific">Streptomyces sanglieri</name>
    <dbReference type="NCBI Taxonomy" id="193460"/>
    <lineage>
        <taxon>Bacteria</taxon>
        <taxon>Bacillati</taxon>
        <taxon>Actinomycetota</taxon>
        <taxon>Actinomycetes</taxon>
        <taxon>Kitasatosporales</taxon>
        <taxon>Streptomycetaceae</taxon>
        <taxon>Streptomyces</taxon>
    </lineage>
</organism>